<keyword evidence="3" id="KW-0012">Acyltransferase</keyword>
<reference evidence="4" key="2">
    <citation type="submission" date="2022-06" db="UniProtKB">
        <authorList>
            <consortium name="EnsemblMetazoa"/>
        </authorList>
    </citation>
    <scope>IDENTIFICATION</scope>
    <source>
        <strain evidence="4">PS312</strain>
    </source>
</reference>
<dbReference type="Pfam" id="PF00583">
    <property type="entry name" value="Acetyltransf_1"/>
    <property type="match status" value="1"/>
</dbReference>
<dbReference type="InterPro" id="IPR016181">
    <property type="entry name" value="Acyl_CoA_acyltransferase"/>
</dbReference>
<comment type="similarity">
    <text evidence="1">Belongs to the acetyltransferase family.</text>
</comment>
<dbReference type="Gene3D" id="3.40.630.30">
    <property type="match status" value="1"/>
</dbReference>
<gene>
    <name evidence="4" type="primary">WBGene00093971</name>
</gene>
<dbReference type="Proteomes" id="UP000005239">
    <property type="component" value="Unassembled WGS sequence"/>
</dbReference>
<dbReference type="SUPFAM" id="SSF55729">
    <property type="entry name" value="Acyl-CoA N-acyltransferases (Nat)"/>
    <property type="match status" value="1"/>
</dbReference>
<dbReference type="OrthoDB" id="7305308at2759"/>
<dbReference type="FunFam" id="3.40.630.30:FF:000064">
    <property type="entry name" value="GNAT family acetyltransferase"/>
    <property type="match status" value="1"/>
</dbReference>
<evidence type="ECO:0000256" key="1">
    <source>
        <dbReference type="ARBA" id="ARBA00008694"/>
    </source>
</evidence>
<protein>
    <submittedName>
        <fullName evidence="4">Acetyltransferase</fullName>
    </submittedName>
</protein>
<dbReference type="PANTHER" id="PTHR10545">
    <property type="entry name" value="DIAMINE N-ACETYLTRANSFERASE"/>
    <property type="match status" value="1"/>
</dbReference>
<dbReference type="InterPro" id="IPR051016">
    <property type="entry name" value="Diverse_Substrate_AcTransf"/>
</dbReference>
<accession>A0A8R1Y8M4</accession>
<dbReference type="AlphaFoldDB" id="A0A2A6D1S9"/>
<dbReference type="InterPro" id="IPR000182">
    <property type="entry name" value="GNAT_dom"/>
</dbReference>
<evidence type="ECO:0000313" key="5">
    <source>
        <dbReference type="Proteomes" id="UP000005239"/>
    </source>
</evidence>
<keyword evidence="2" id="KW-0808">Transferase</keyword>
<evidence type="ECO:0000256" key="3">
    <source>
        <dbReference type="ARBA" id="ARBA00023315"/>
    </source>
</evidence>
<accession>A0A2A6D1S9</accession>
<dbReference type="PROSITE" id="PS51186">
    <property type="entry name" value="GNAT"/>
    <property type="match status" value="1"/>
</dbReference>
<proteinExistence type="inferred from homology"/>
<sequence length="156" mass="17830">MPVRPATNDDIPDLFAMAMELAAFQQFDAAHVTISREHYAKDFQDGCFRAFVAIDEETGKTAGMVLCRDTYDCWKGKTMNQMVVRPEYRKKKLGKQLWAAVAEAAKEKAVAYLIWDVLDWNKPTRGFYESVAGVTEIKNDKGLLQYMMSREGIEQF</sequence>
<evidence type="ECO:0000256" key="2">
    <source>
        <dbReference type="ARBA" id="ARBA00022679"/>
    </source>
</evidence>
<dbReference type="GO" id="GO:0008080">
    <property type="term" value="F:N-acetyltransferase activity"/>
    <property type="evidence" value="ECO:0000318"/>
    <property type="project" value="GO_Central"/>
</dbReference>
<organism evidence="4 5">
    <name type="scientific">Pristionchus pacificus</name>
    <name type="common">Parasitic nematode worm</name>
    <dbReference type="NCBI Taxonomy" id="54126"/>
    <lineage>
        <taxon>Eukaryota</taxon>
        <taxon>Metazoa</taxon>
        <taxon>Ecdysozoa</taxon>
        <taxon>Nematoda</taxon>
        <taxon>Chromadorea</taxon>
        <taxon>Rhabditida</taxon>
        <taxon>Rhabditina</taxon>
        <taxon>Diplogasteromorpha</taxon>
        <taxon>Diplogasteroidea</taxon>
        <taxon>Neodiplogasteridae</taxon>
        <taxon>Pristionchus</taxon>
    </lineage>
</organism>
<name>A0A2A6D1S9_PRIPA</name>
<evidence type="ECO:0000313" key="4">
    <source>
        <dbReference type="EnsemblMetazoa" id="PPA04417.1"/>
    </source>
</evidence>
<reference evidence="5" key="1">
    <citation type="journal article" date="2008" name="Nat. Genet.">
        <title>The Pristionchus pacificus genome provides a unique perspective on nematode lifestyle and parasitism.</title>
        <authorList>
            <person name="Dieterich C."/>
            <person name="Clifton S.W."/>
            <person name="Schuster L.N."/>
            <person name="Chinwalla A."/>
            <person name="Delehaunty K."/>
            <person name="Dinkelacker I."/>
            <person name="Fulton L."/>
            <person name="Fulton R."/>
            <person name="Godfrey J."/>
            <person name="Minx P."/>
            <person name="Mitreva M."/>
            <person name="Roeseler W."/>
            <person name="Tian H."/>
            <person name="Witte H."/>
            <person name="Yang S.P."/>
            <person name="Wilson R.K."/>
            <person name="Sommer R.J."/>
        </authorList>
    </citation>
    <scope>NUCLEOTIDE SEQUENCE [LARGE SCALE GENOMIC DNA]</scope>
    <source>
        <strain evidence="5">PS312</strain>
    </source>
</reference>
<dbReference type="EnsemblMetazoa" id="PPA04417.1">
    <property type="protein sequence ID" value="PPA04417.1"/>
    <property type="gene ID" value="WBGene00093971"/>
</dbReference>
<dbReference type="PANTHER" id="PTHR10545:SF29">
    <property type="entry name" value="GH14572P-RELATED"/>
    <property type="match status" value="1"/>
</dbReference>
<keyword evidence="5" id="KW-1185">Reference proteome</keyword>
<dbReference type="CDD" id="cd04301">
    <property type="entry name" value="NAT_SF"/>
    <property type="match status" value="1"/>
</dbReference>